<organism evidence="2 3">
    <name type="scientific">Rhizopogon vesiculosus</name>
    <dbReference type="NCBI Taxonomy" id="180088"/>
    <lineage>
        <taxon>Eukaryota</taxon>
        <taxon>Fungi</taxon>
        <taxon>Dikarya</taxon>
        <taxon>Basidiomycota</taxon>
        <taxon>Agaricomycotina</taxon>
        <taxon>Agaricomycetes</taxon>
        <taxon>Agaricomycetidae</taxon>
        <taxon>Boletales</taxon>
        <taxon>Suillineae</taxon>
        <taxon>Rhizopogonaceae</taxon>
        <taxon>Rhizopogon</taxon>
    </lineage>
</organism>
<gene>
    <name evidence="2" type="ORF">AZE42_11050</name>
</gene>
<protein>
    <submittedName>
        <fullName evidence="2">Uncharacterized protein</fullName>
    </submittedName>
</protein>
<reference evidence="2 3" key="1">
    <citation type="submission" date="2016-03" db="EMBL/GenBank/DDBJ databases">
        <title>Comparative genomics of the ectomycorrhizal sister species Rhizopogon vinicolor and Rhizopogon vesiculosus (Basidiomycota: Boletales) reveals a divergence of the mating type B locus.</title>
        <authorList>
            <person name="Mujic A.B."/>
            <person name="Kuo A."/>
            <person name="Tritt A."/>
            <person name="Lipzen A."/>
            <person name="Chen C."/>
            <person name="Johnson J."/>
            <person name="Sharma A."/>
            <person name="Barry K."/>
            <person name="Grigoriev I.V."/>
            <person name="Spatafora J.W."/>
        </authorList>
    </citation>
    <scope>NUCLEOTIDE SEQUENCE [LARGE SCALE GENOMIC DNA]</scope>
    <source>
        <strain evidence="2 3">AM-OR11-056</strain>
    </source>
</reference>
<dbReference type="AlphaFoldDB" id="A0A1J8QRC5"/>
<accession>A0A1J8QRC5</accession>
<proteinExistence type="predicted"/>
<evidence type="ECO:0000313" key="2">
    <source>
        <dbReference type="EMBL" id="OJA14268.1"/>
    </source>
</evidence>
<evidence type="ECO:0000256" key="1">
    <source>
        <dbReference type="SAM" id="MobiDB-lite"/>
    </source>
</evidence>
<name>A0A1J8QRC5_9AGAM</name>
<sequence length="74" mass="7931">MASESKTQADVMKPQVPSLEDKEGSDILEEFPVVKYSDLPSPSHSDFPEGGLAAWTTVFGSSAHWGVFAFGIGE</sequence>
<dbReference type="Proteomes" id="UP000183567">
    <property type="component" value="Unassembled WGS sequence"/>
</dbReference>
<comment type="caution">
    <text evidence="2">The sequence shown here is derived from an EMBL/GenBank/DDBJ whole genome shotgun (WGS) entry which is preliminary data.</text>
</comment>
<keyword evidence="3" id="KW-1185">Reference proteome</keyword>
<dbReference type="EMBL" id="LVVM01003786">
    <property type="protein sequence ID" value="OJA14268.1"/>
    <property type="molecule type" value="Genomic_DNA"/>
</dbReference>
<evidence type="ECO:0000313" key="3">
    <source>
        <dbReference type="Proteomes" id="UP000183567"/>
    </source>
</evidence>
<feature type="region of interest" description="Disordered" evidence="1">
    <location>
        <begin position="1"/>
        <end position="26"/>
    </location>
</feature>